<evidence type="ECO:0000259" key="3">
    <source>
        <dbReference type="Pfam" id="PF08719"/>
    </source>
</evidence>
<dbReference type="RefSeq" id="WP_060798573.1">
    <property type="nucleotide sequence ID" value="NZ_KQ956729.1"/>
</dbReference>
<evidence type="ECO:0000256" key="1">
    <source>
        <dbReference type="ARBA" id="ARBA00000022"/>
    </source>
</evidence>
<dbReference type="InterPro" id="IPR012816">
    <property type="entry name" value="NADAR"/>
</dbReference>
<comment type="catalytic activity">
    <reaction evidence="1">
        <text>5-amino-6-(5-phospho-D-ribosylamino)uracil + H2O = 5,6-diaminouracil + D-ribose 5-phosphate</text>
        <dbReference type="Rhea" id="RHEA:55020"/>
        <dbReference type="ChEBI" id="CHEBI:15377"/>
        <dbReference type="ChEBI" id="CHEBI:46252"/>
        <dbReference type="ChEBI" id="CHEBI:58453"/>
        <dbReference type="ChEBI" id="CHEBI:78346"/>
    </reaction>
</comment>
<reference evidence="5" key="1">
    <citation type="submission" date="2016-01" db="EMBL/GenBank/DDBJ databases">
        <authorList>
            <person name="Mitreva M."/>
            <person name="Pepin K.H."/>
            <person name="Mihindukulasuriya K.A."/>
            <person name="Fulton R."/>
            <person name="Fronick C."/>
            <person name="O'Laughlin M."/>
            <person name="Miner T."/>
            <person name="Herter B."/>
            <person name="Rosa B.A."/>
            <person name="Cordes M."/>
            <person name="Tomlinson C."/>
            <person name="Wollam A."/>
            <person name="Palsikar V.B."/>
            <person name="Mardis E.R."/>
            <person name="Wilson R.K."/>
        </authorList>
    </citation>
    <scope>NUCLEOTIDE SEQUENCE [LARGE SCALE GENOMIC DNA]</scope>
    <source>
        <strain evidence="5">MJR7757B</strain>
    </source>
</reference>
<dbReference type="SUPFAM" id="SSF143990">
    <property type="entry name" value="YbiA-like"/>
    <property type="match status" value="1"/>
</dbReference>
<evidence type="ECO:0000313" key="5">
    <source>
        <dbReference type="Proteomes" id="UP000070401"/>
    </source>
</evidence>
<dbReference type="CDD" id="cd15457">
    <property type="entry name" value="NADAR"/>
    <property type="match status" value="1"/>
</dbReference>
<evidence type="ECO:0000256" key="2">
    <source>
        <dbReference type="ARBA" id="ARBA00000751"/>
    </source>
</evidence>
<keyword evidence="5" id="KW-1185">Reference proteome</keyword>
<proteinExistence type="predicted"/>
<comment type="catalytic activity">
    <reaction evidence="2">
        <text>2,5-diamino-6-hydroxy-4-(5-phosphoribosylamino)-pyrimidine + H2O = 2,5,6-triamino-4-hydroxypyrimidine + D-ribose 5-phosphate</text>
        <dbReference type="Rhea" id="RHEA:23436"/>
        <dbReference type="ChEBI" id="CHEBI:15377"/>
        <dbReference type="ChEBI" id="CHEBI:58614"/>
        <dbReference type="ChEBI" id="CHEBI:78346"/>
        <dbReference type="ChEBI" id="CHEBI:137796"/>
    </reaction>
</comment>
<organism evidence="4 5">
    <name type="scientific">Fusobacterium nucleatum</name>
    <dbReference type="NCBI Taxonomy" id="851"/>
    <lineage>
        <taxon>Bacteria</taxon>
        <taxon>Fusobacteriati</taxon>
        <taxon>Fusobacteriota</taxon>
        <taxon>Fusobacteriia</taxon>
        <taxon>Fusobacteriales</taxon>
        <taxon>Fusobacteriaceae</taxon>
        <taxon>Fusobacterium</taxon>
    </lineage>
</organism>
<name>A0A133NS12_FUSNU</name>
<dbReference type="Gene3D" id="1.10.357.40">
    <property type="entry name" value="YbiA-like"/>
    <property type="match status" value="1"/>
</dbReference>
<dbReference type="Proteomes" id="UP000070401">
    <property type="component" value="Unassembled WGS sequence"/>
</dbReference>
<gene>
    <name evidence="4" type="ORF">HMPREF3221_01538</name>
</gene>
<dbReference type="AlphaFoldDB" id="A0A133NS12"/>
<dbReference type="NCBIfam" id="TIGR02464">
    <property type="entry name" value="ribofla_fusion"/>
    <property type="match status" value="1"/>
</dbReference>
<protein>
    <recommendedName>
        <fullName evidence="3">NADAR domain-containing protein</fullName>
    </recommendedName>
</protein>
<accession>A0A133NS12</accession>
<evidence type="ECO:0000313" key="4">
    <source>
        <dbReference type="EMBL" id="KXA19080.1"/>
    </source>
</evidence>
<dbReference type="InterPro" id="IPR037238">
    <property type="entry name" value="YbiA-like_sf"/>
</dbReference>
<dbReference type="Pfam" id="PF08719">
    <property type="entry name" value="NADAR"/>
    <property type="match status" value="1"/>
</dbReference>
<sequence length="182" mass="21419">MKYNLENLIKDFNSKKKLKFLFFWGHTENGAETTKVCFSQWYSCKFVVDKITYHTAEQYMMAQKALLFNDNEIFHKIMSSKSPKEYKELGRKIKNFSDSKWNENKYQIVLKGNIAKFSQNEKLKFFLLNTGTKILVEASLYDKIWGIGLSADQENIENPLTWRGENLLGFALMEVRDLLNKN</sequence>
<feature type="domain" description="NADAR" evidence="3">
    <location>
        <begin position="22"/>
        <end position="179"/>
    </location>
</feature>
<dbReference type="EMBL" id="LRPY01000155">
    <property type="protein sequence ID" value="KXA19080.1"/>
    <property type="molecule type" value="Genomic_DNA"/>
</dbReference>
<dbReference type="PATRIC" id="fig|851.8.peg.1548"/>
<comment type="caution">
    <text evidence="4">The sequence shown here is derived from an EMBL/GenBank/DDBJ whole genome shotgun (WGS) entry which is preliminary data.</text>
</comment>